<name>A0A8S2CS72_9BILA</name>
<organism evidence="2 4">
    <name type="scientific">Didymodactylos carnosus</name>
    <dbReference type="NCBI Taxonomy" id="1234261"/>
    <lineage>
        <taxon>Eukaryota</taxon>
        <taxon>Metazoa</taxon>
        <taxon>Spiralia</taxon>
        <taxon>Gnathifera</taxon>
        <taxon>Rotifera</taxon>
        <taxon>Eurotatoria</taxon>
        <taxon>Bdelloidea</taxon>
        <taxon>Philodinida</taxon>
        <taxon>Philodinidae</taxon>
        <taxon>Didymodactylos</taxon>
    </lineage>
</organism>
<evidence type="ECO:0000313" key="2">
    <source>
        <dbReference type="EMBL" id="CAF0731190.1"/>
    </source>
</evidence>
<dbReference type="Proteomes" id="UP000682733">
    <property type="component" value="Unassembled WGS sequence"/>
</dbReference>
<feature type="transmembrane region" description="Helical" evidence="1">
    <location>
        <begin position="41"/>
        <end position="69"/>
    </location>
</feature>
<keyword evidence="1" id="KW-0472">Membrane</keyword>
<evidence type="ECO:0000256" key="1">
    <source>
        <dbReference type="SAM" id="Phobius"/>
    </source>
</evidence>
<accession>A0A8S2CS72</accession>
<comment type="caution">
    <text evidence="2">The sequence shown here is derived from an EMBL/GenBank/DDBJ whole genome shotgun (WGS) entry which is preliminary data.</text>
</comment>
<evidence type="ECO:0000313" key="4">
    <source>
        <dbReference type="Proteomes" id="UP000677228"/>
    </source>
</evidence>
<dbReference type="EMBL" id="CAJOBA010000127">
    <property type="protein sequence ID" value="CAF3506578.1"/>
    <property type="molecule type" value="Genomic_DNA"/>
</dbReference>
<sequence>MLDEYGQRSPQFPSKNVHPISQTLFNRVVNTTERQQQTPSFIVILTIAMAALITVTSTCVVIFLLCIRLQCYRKFRSRRRDNSWSANVVKTSINNQNSLSSVLPNYGCVTPSNSRYPSLPMTTDSNLSLPNNDEIKTFDTYIQQHTPSIRTNDVYEEITSGTDQSHPCCTCTLTWKRHCLKPIATTNLHHPGVHLYYACEPQPSAIVCQTCLLESAVVCRTKTLQQQQKLQPECLYQIQNITGEYWELNDEHRTLNITVANALRELENVKALYTTLNIREQSDIIKQAEIKFTSISKEMETLTDHSSTVLNSFKNIKDQADIHVKRIEKASPIGKNLTNDINSARNQVEKLMEQLKSL</sequence>
<keyword evidence="1" id="KW-0812">Transmembrane</keyword>
<proteinExistence type="predicted"/>
<evidence type="ECO:0000313" key="3">
    <source>
        <dbReference type="EMBL" id="CAF3506578.1"/>
    </source>
</evidence>
<protein>
    <submittedName>
        <fullName evidence="2">Uncharacterized protein</fullName>
    </submittedName>
</protein>
<gene>
    <name evidence="2" type="ORF">OVA965_LOCUS814</name>
    <name evidence="3" type="ORF">TMI583_LOCUS814</name>
</gene>
<dbReference type="Proteomes" id="UP000677228">
    <property type="component" value="Unassembled WGS sequence"/>
</dbReference>
<dbReference type="EMBL" id="CAJNOK010000127">
    <property type="protein sequence ID" value="CAF0731190.1"/>
    <property type="molecule type" value="Genomic_DNA"/>
</dbReference>
<keyword evidence="1" id="KW-1133">Transmembrane helix</keyword>
<reference evidence="2" key="1">
    <citation type="submission" date="2021-02" db="EMBL/GenBank/DDBJ databases">
        <authorList>
            <person name="Nowell W R."/>
        </authorList>
    </citation>
    <scope>NUCLEOTIDE SEQUENCE</scope>
</reference>
<dbReference type="AlphaFoldDB" id="A0A8S2CS72"/>